<dbReference type="OrthoDB" id="9800958at2"/>
<comment type="similarity">
    <text evidence="2 12">Belongs to the MurCDEF family. MurE subfamily.</text>
</comment>
<evidence type="ECO:0000256" key="13">
    <source>
        <dbReference type="RuleBase" id="RU004135"/>
    </source>
</evidence>
<feature type="binding site" evidence="12">
    <location>
        <begin position="152"/>
        <end position="153"/>
    </location>
    <ligand>
        <name>UDP-N-acetyl-alpha-D-muramoyl-L-alanyl-D-glutamate</name>
        <dbReference type="ChEBI" id="CHEBI:83900"/>
    </ligand>
</feature>
<reference evidence="17 18" key="1">
    <citation type="submission" date="2017-06" db="EMBL/GenBank/DDBJ databases">
        <title>Investigating the central metabolism of Clostridium thermosuccinogenes.</title>
        <authorList>
            <person name="Koendjbiharie J.G."/>
            <person name="van Kranenburg R."/>
        </authorList>
    </citation>
    <scope>NUCLEOTIDE SEQUENCE [LARGE SCALE GENOMIC DNA]</scope>
    <source>
        <strain evidence="17 18">DSM 5806</strain>
    </source>
</reference>
<dbReference type="InterPro" id="IPR036615">
    <property type="entry name" value="Mur_ligase_C_dom_sf"/>
</dbReference>
<dbReference type="GO" id="GO:0009252">
    <property type="term" value="P:peptidoglycan biosynthetic process"/>
    <property type="evidence" value="ECO:0007669"/>
    <property type="project" value="UniProtKB-UniRule"/>
</dbReference>
<dbReference type="Gene3D" id="3.40.1390.10">
    <property type="entry name" value="MurE/MurF, N-terminal domain"/>
    <property type="match status" value="1"/>
</dbReference>
<dbReference type="GO" id="GO:0008765">
    <property type="term" value="F:UDP-N-acetylmuramoylalanyl-D-glutamate-2,6-diaminopimelate ligase activity"/>
    <property type="evidence" value="ECO:0007669"/>
    <property type="project" value="UniProtKB-UniRule"/>
</dbReference>
<dbReference type="InterPro" id="IPR004101">
    <property type="entry name" value="Mur_ligase_C"/>
</dbReference>
<evidence type="ECO:0000256" key="2">
    <source>
        <dbReference type="ARBA" id="ARBA00005898"/>
    </source>
</evidence>
<dbReference type="Proteomes" id="UP000236151">
    <property type="component" value="Unassembled WGS sequence"/>
</dbReference>
<dbReference type="EC" id="6.3.2.13" evidence="12"/>
<evidence type="ECO:0000256" key="3">
    <source>
        <dbReference type="ARBA" id="ARBA00022490"/>
    </source>
</evidence>
<dbReference type="InterPro" id="IPR035911">
    <property type="entry name" value="MurE/MurF_N"/>
</dbReference>
<comment type="catalytic activity">
    <reaction evidence="12">
        <text>UDP-N-acetyl-alpha-D-muramoyl-L-alanyl-D-glutamate + meso-2,6-diaminopimelate + ATP = UDP-N-acetyl-alpha-D-muramoyl-L-alanyl-gamma-D-glutamyl-meso-2,6-diaminopimelate + ADP + phosphate + H(+)</text>
        <dbReference type="Rhea" id="RHEA:23676"/>
        <dbReference type="ChEBI" id="CHEBI:15378"/>
        <dbReference type="ChEBI" id="CHEBI:30616"/>
        <dbReference type="ChEBI" id="CHEBI:43474"/>
        <dbReference type="ChEBI" id="CHEBI:57791"/>
        <dbReference type="ChEBI" id="CHEBI:83900"/>
        <dbReference type="ChEBI" id="CHEBI:83905"/>
        <dbReference type="ChEBI" id="CHEBI:456216"/>
        <dbReference type="EC" id="6.3.2.13"/>
    </reaction>
</comment>
<dbReference type="InterPro" id="IPR018109">
    <property type="entry name" value="Folylpolyglutamate_synth_CS"/>
</dbReference>
<feature type="binding site" evidence="12">
    <location>
        <begin position="401"/>
        <end position="404"/>
    </location>
    <ligand>
        <name>meso-2,6-diaminopimelate</name>
        <dbReference type="ChEBI" id="CHEBI:57791"/>
    </ligand>
</feature>
<dbReference type="GO" id="GO:0004326">
    <property type="term" value="F:tetrahydrofolylpolyglutamate synthase activity"/>
    <property type="evidence" value="ECO:0007669"/>
    <property type="project" value="InterPro"/>
</dbReference>
<evidence type="ECO:0000259" key="15">
    <source>
        <dbReference type="Pfam" id="PF02875"/>
    </source>
</evidence>
<feature type="binding site" evidence="12">
    <location>
        <position position="30"/>
    </location>
    <ligand>
        <name>UDP-N-acetyl-alpha-D-muramoyl-L-alanyl-D-glutamate</name>
        <dbReference type="ChEBI" id="CHEBI:83900"/>
    </ligand>
</feature>
<feature type="domain" description="Mur ligase N-terminal catalytic" evidence="14">
    <location>
        <begin position="23"/>
        <end position="76"/>
    </location>
</feature>
<protein>
    <recommendedName>
        <fullName evidence="12">UDP-N-acetylmuramoyl-L-alanyl-D-glutamate--2,6-diaminopimelate ligase</fullName>
        <ecNumber evidence="12">6.3.2.13</ecNumber>
    </recommendedName>
    <alternativeName>
        <fullName evidence="12">Meso-A2pm-adding enzyme</fullName>
    </alternativeName>
    <alternativeName>
        <fullName evidence="12">Meso-diaminopimelate-adding enzyme</fullName>
    </alternativeName>
    <alternativeName>
        <fullName evidence="12">UDP-MurNAc-L-Ala-D-Glu:meso-diaminopimelate ligase</fullName>
    </alternativeName>
    <alternativeName>
        <fullName evidence="12">UDP-MurNAc-tripeptide synthetase</fullName>
    </alternativeName>
    <alternativeName>
        <fullName evidence="12">UDP-N-acetylmuramyl-tripeptide synthetase</fullName>
    </alternativeName>
</protein>
<keyword evidence="7 12" id="KW-0067">ATP-binding</keyword>
<evidence type="ECO:0000259" key="14">
    <source>
        <dbReference type="Pfam" id="PF01225"/>
    </source>
</evidence>
<dbReference type="UniPathway" id="UPA00219"/>
<dbReference type="GO" id="GO:0008360">
    <property type="term" value="P:regulation of cell shape"/>
    <property type="evidence" value="ECO:0007669"/>
    <property type="project" value="UniProtKB-KW"/>
</dbReference>
<dbReference type="GO" id="GO:0005737">
    <property type="term" value="C:cytoplasm"/>
    <property type="evidence" value="ECO:0007669"/>
    <property type="project" value="UniProtKB-SubCell"/>
</dbReference>
<evidence type="ECO:0000256" key="7">
    <source>
        <dbReference type="ARBA" id="ARBA00022840"/>
    </source>
</evidence>
<feature type="modified residue" description="N6-carboxylysine" evidence="12">
    <location>
        <position position="221"/>
    </location>
</feature>
<keyword evidence="10 12" id="KW-0131">Cell cycle</keyword>
<dbReference type="EMBL" id="NIOJ01000007">
    <property type="protein sequence ID" value="PNU00706.1"/>
    <property type="molecule type" value="Genomic_DNA"/>
</dbReference>
<comment type="caution">
    <text evidence="12">Lacks conserved residue(s) required for the propagation of feature annotation.</text>
</comment>
<dbReference type="NCBIfam" id="NF001126">
    <property type="entry name" value="PRK00139.1-4"/>
    <property type="match status" value="1"/>
</dbReference>
<organism evidence="17 18">
    <name type="scientific">Clostridium thermosuccinogenes</name>
    <dbReference type="NCBI Taxonomy" id="84032"/>
    <lineage>
        <taxon>Bacteria</taxon>
        <taxon>Bacillati</taxon>
        <taxon>Bacillota</taxon>
        <taxon>Clostridia</taxon>
        <taxon>Eubacteriales</taxon>
        <taxon>Clostridiaceae</taxon>
        <taxon>Clostridium</taxon>
    </lineage>
</organism>
<proteinExistence type="inferred from homology"/>
<comment type="PTM">
    <text evidence="12">Carboxylation is probably crucial for Mg(2+) binding and, consequently, for the gamma-phosphate positioning of ATP.</text>
</comment>
<feature type="domain" description="Mur ligase C-terminal" evidence="15">
    <location>
        <begin position="328"/>
        <end position="455"/>
    </location>
</feature>
<dbReference type="InterPro" id="IPR013221">
    <property type="entry name" value="Mur_ligase_cen"/>
</dbReference>
<evidence type="ECO:0000256" key="10">
    <source>
        <dbReference type="ARBA" id="ARBA00023306"/>
    </source>
</evidence>
<evidence type="ECO:0000256" key="11">
    <source>
        <dbReference type="ARBA" id="ARBA00023316"/>
    </source>
</evidence>
<dbReference type="PANTHER" id="PTHR23135">
    <property type="entry name" value="MUR LIGASE FAMILY MEMBER"/>
    <property type="match status" value="1"/>
</dbReference>
<evidence type="ECO:0000256" key="8">
    <source>
        <dbReference type="ARBA" id="ARBA00022960"/>
    </source>
</evidence>
<keyword evidence="12" id="KW-0460">Magnesium</keyword>
<keyword evidence="5 12" id="KW-0132">Cell division</keyword>
<dbReference type="PANTHER" id="PTHR23135:SF4">
    <property type="entry name" value="UDP-N-ACETYLMURAMOYL-L-ALANYL-D-GLUTAMATE--2,6-DIAMINOPIMELATE LIGASE MURE HOMOLOG, CHLOROPLASTIC"/>
    <property type="match status" value="1"/>
</dbReference>
<feature type="binding site" evidence="12">
    <location>
        <position position="457"/>
    </location>
    <ligand>
        <name>meso-2,6-diaminopimelate</name>
        <dbReference type="ChEBI" id="CHEBI:57791"/>
    </ligand>
</feature>
<dbReference type="InterPro" id="IPR000713">
    <property type="entry name" value="Mur_ligase_N"/>
</dbReference>
<feature type="binding site" evidence="12">
    <location>
        <position position="187"/>
    </location>
    <ligand>
        <name>UDP-N-acetyl-alpha-D-muramoyl-L-alanyl-D-glutamate</name>
        <dbReference type="ChEBI" id="CHEBI:83900"/>
    </ligand>
</feature>
<keyword evidence="18" id="KW-1185">Reference proteome</keyword>
<comment type="subcellular location">
    <subcellularLocation>
        <location evidence="12 13">Cytoplasm</location>
    </subcellularLocation>
</comment>
<evidence type="ECO:0000256" key="9">
    <source>
        <dbReference type="ARBA" id="ARBA00022984"/>
    </source>
</evidence>
<dbReference type="GO" id="GO:0000287">
    <property type="term" value="F:magnesium ion binding"/>
    <property type="evidence" value="ECO:0007669"/>
    <property type="project" value="UniProtKB-UniRule"/>
</dbReference>
<dbReference type="NCBIfam" id="TIGR01085">
    <property type="entry name" value="murE"/>
    <property type="match status" value="1"/>
</dbReference>
<evidence type="ECO:0000256" key="12">
    <source>
        <dbReference type="HAMAP-Rule" id="MF_00208"/>
    </source>
</evidence>
<dbReference type="GO" id="GO:0005524">
    <property type="term" value="F:ATP binding"/>
    <property type="evidence" value="ECO:0007669"/>
    <property type="project" value="UniProtKB-UniRule"/>
</dbReference>
<dbReference type="Gene3D" id="3.90.190.20">
    <property type="entry name" value="Mur ligase, C-terminal domain"/>
    <property type="match status" value="1"/>
</dbReference>
<comment type="function">
    <text evidence="12">Catalyzes the addition of meso-diaminopimelic acid to the nucleotide precursor UDP-N-acetylmuramoyl-L-alanyl-D-glutamate (UMAG) in the biosynthesis of bacterial cell-wall peptidoglycan.</text>
</comment>
<dbReference type="SUPFAM" id="SSF63418">
    <property type="entry name" value="MurE/MurF N-terminal domain"/>
    <property type="match status" value="1"/>
</dbReference>
<comment type="caution">
    <text evidence="17">The sequence shown here is derived from an EMBL/GenBank/DDBJ whole genome shotgun (WGS) entry which is preliminary data.</text>
</comment>
<dbReference type="GO" id="GO:0071555">
    <property type="term" value="P:cell wall organization"/>
    <property type="evidence" value="ECO:0007669"/>
    <property type="project" value="UniProtKB-KW"/>
</dbReference>
<evidence type="ECO:0000256" key="1">
    <source>
        <dbReference type="ARBA" id="ARBA00004752"/>
    </source>
</evidence>
<feature type="binding site" evidence="12">
    <location>
        <position position="453"/>
    </location>
    <ligand>
        <name>meso-2,6-diaminopimelate</name>
        <dbReference type="ChEBI" id="CHEBI:57791"/>
    </ligand>
</feature>
<evidence type="ECO:0000313" key="17">
    <source>
        <dbReference type="EMBL" id="PNU00706.1"/>
    </source>
</evidence>
<dbReference type="Pfam" id="PF08245">
    <property type="entry name" value="Mur_ligase_M"/>
    <property type="match status" value="1"/>
</dbReference>
<keyword evidence="8 12" id="KW-0133">Cell shape</keyword>
<keyword evidence="11 12" id="KW-0961">Cell wall biogenesis/degradation</keyword>
<dbReference type="GO" id="GO:0051301">
    <property type="term" value="P:cell division"/>
    <property type="evidence" value="ECO:0007669"/>
    <property type="project" value="UniProtKB-KW"/>
</dbReference>
<dbReference type="SUPFAM" id="SSF53244">
    <property type="entry name" value="MurD-like peptide ligases, peptide-binding domain"/>
    <property type="match status" value="1"/>
</dbReference>
<keyword evidence="9 12" id="KW-0573">Peptidoglycan synthesis</keyword>
<dbReference type="InterPro" id="IPR005761">
    <property type="entry name" value="UDP-N-AcMur-Glu-dNH2Pim_ligase"/>
</dbReference>
<dbReference type="KEGG" id="cthd:CDO33_06550"/>
<feature type="binding site" evidence="12">
    <location>
        <begin position="110"/>
        <end position="116"/>
    </location>
    <ligand>
        <name>ATP</name>
        <dbReference type="ChEBI" id="CHEBI:30616"/>
    </ligand>
</feature>
<name>A0A2K2FPK1_9CLOT</name>
<feature type="binding site" evidence="12">
    <location>
        <position position="179"/>
    </location>
    <ligand>
        <name>UDP-N-acetyl-alpha-D-muramoyl-L-alanyl-D-glutamate</name>
        <dbReference type="ChEBI" id="CHEBI:83900"/>
    </ligand>
</feature>
<keyword evidence="3 12" id="KW-0963">Cytoplasm</keyword>
<comment type="cofactor">
    <cofactor evidence="12">
        <name>Mg(2+)</name>
        <dbReference type="ChEBI" id="CHEBI:18420"/>
    </cofactor>
</comment>
<comment type="pathway">
    <text evidence="1 12 13">Cell wall biogenesis; peptidoglycan biosynthesis.</text>
</comment>
<evidence type="ECO:0000313" key="18">
    <source>
        <dbReference type="Proteomes" id="UP000236151"/>
    </source>
</evidence>
<gene>
    <name evidence="12" type="primary">murE</name>
    <name evidence="17" type="ORF">CDQ84_04540</name>
</gene>
<dbReference type="AlphaFoldDB" id="A0A2K2FPK1"/>
<dbReference type="SUPFAM" id="SSF53623">
    <property type="entry name" value="MurD-like peptide ligases, catalytic domain"/>
    <property type="match status" value="1"/>
</dbReference>
<dbReference type="PROSITE" id="PS01011">
    <property type="entry name" value="FOLYLPOLYGLU_SYNT_1"/>
    <property type="match status" value="1"/>
</dbReference>
<dbReference type="Pfam" id="PF02875">
    <property type="entry name" value="Mur_ligase_C"/>
    <property type="match status" value="1"/>
</dbReference>
<sequence>MFLRDLVKGLKVLDVKGNLDIDISDIAYDSRKVKKGSLFVCIDGMTTDGHKYIPSALENGAAALLVQKDVTVEDGVTVVKIEDTRFGLAFVSDAFFGHPSQKLHLIGVTGTKGKTTTTYMIKSILEHSGQKVGLVGTIANMIGDEVLYAQRTTPESYDLQSLFEEMLEKGVTSATMEVSSQGLALDRVGCCDFDIGIFTNITSDHIGPREHKDFDDYLEAKAKLFRMCKKGVINIDDPHAQRIMEKAECEITTFGIEKDADIKAYDVVKHSTGVDFKITSPWGNEPISVSIPGKFNVYNALAAIGACALSGISMESIKAGLANVKVKGRAEVVETGRDFTVMIDYAHNAISLENILTTIKDYAPGRVVCLFGCGGDRDKARRFEMGEVSGRLADFTIITSDNPRTEDPDAIINDIETGIKRTTGKYIKITERREAIKYAIDNAQPKDIILLAGKGHETYQEFKDKTIHFDEREVVAEILEKKQAAGC</sequence>
<evidence type="ECO:0000256" key="6">
    <source>
        <dbReference type="ARBA" id="ARBA00022741"/>
    </source>
</evidence>
<feature type="binding site" evidence="12">
    <location>
        <position position="377"/>
    </location>
    <ligand>
        <name>meso-2,6-diaminopimelate</name>
        <dbReference type="ChEBI" id="CHEBI:57791"/>
    </ligand>
</feature>
<dbReference type="Pfam" id="PF01225">
    <property type="entry name" value="Mur_ligase"/>
    <property type="match status" value="1"/>
</dbReference>
<feature type="short sequence motif" description="Meso-diaminopimelate recognition motif" evidence="12">
    <location>
        <begin position="401"/>
        <end position="404"/>
    </location>
</feature>
<evidence type="ECO:0000256" key="4">
    <source>
        <dbReference type="ARBA" id="ARBA00022598"/>
    </source>
</evidence>
<evidence type="ECO:0000259" key="16">
    <source>
        <dbReference type="Pfam" id="PF08245"/>
    </source>
</evidence>
<keyword evidence="6 12" id="KW-0547">Nucleotide-binding</keyword>
<dbReference type="Gene3D" id="3.40.1190.10">
    <property type="entry name" value="Mur-like, catalytic domain"/>
    <property type="match status" value="1"/>
</dbReference>
<accession>A0A2K2FPK1</accession>
<feature type="domain" description="Mur ligase central" evidence="16">
    <location>
        <begin position="108"/>
        <end position="306"/>
    </location>
</feature>
<dbReference type="RefSeq" id="WP_103080540.1">
    <property type="nucleotide sequence ID" value="NZ_CP021850.1"/>
</dbReference>
<dbReference type="InterPro" id="IPR036565">
    <property type="entry name" value="Mur-like_cat_sf"/>
</dbReference>
<keyword evidence="4 12" id="KW-0436">Ligase</keyword>
<evidence type="ECO:0000256" key="5">
    <source>
        <dbReference type="ARBA" id="ARBA00022618"/>
    </source>
</evidence>
<dbReference type="HAMAP" id="MF_00208">
    <property type="entry name" value="MurE"/>
    <property type="match status" value="1"/>
</dbReference>